<evidence type="ECO:0000313" key="3">
    <source>
        <dbReference type="Proteomes" id="UP001500301"/>
    </source>
</evidence>
<accession>A0ABP6WAR6</accession>
<evidence type="ECO:0000256" key="1">
    <source>
        <dbReference type="SAM" id="SignalP"/>
    </source>
</evidence>
<comment type="caution">
    <text evidence="2">The sequence shown here is derived from an EMBL/GenBank/DDBJ whole genome shotgun (WGS) entry which is preliminary data.</text>
</comment>
<protein>
    <recommendedName>
        <fullName evidence="4">Lipoprotein</fullName>
    </recommendedName>
</protein>
<dbReference type="EMBL" id="BAABBB010000022">
    <property type="protein sequence ID" value="GAA3547239.1"/>
    <property type="molecule type" value="Genomic_DNA"/>
</dbReference>
<feature type="chain" id="PRO_5046182253" description="Lipoprotein" evidence="1">
    <location>
        <begin position="21"/>
        <end position="240"/>
    </location>
</feature>
<sequence length="240" mass="24874">MRRSNVASFRPAAASLAAVALLVAGCGVSDNDVRPGVAAEVEGQRLELSKVDQAVEDYCALRSANPQASPAPTALIRAQFVVGWTQAVAVDALAPEHGVRLPSDAIDRTAVHDAWDPLGTIDDDNYDTFEFLTWIQQRLSDPVAELGADDSGAEGDAAVSAGIELITAWLDDHDVSFNPVFGTYDAKTGVFGSDPLSVPVSSAAKDASDTAALTPEQVAKLPAAQRCGPAVAPPAVVPQG</sequence>
<proteinExistence type="predicted"/>
<organism evidence="2 3">
    <name type="scientific">Nocardioides daeguensis</name>
    <dbReference type="NCBI Taxonomy" id="908359"/>
    <lineage>
        <taxon>Bacteria</taxon>
        <taxon>Bacillati</taxon>
        <taxon>Actinomycetota</taxon>
        <taxon>Actinomycetes</taxon>
        <taxon>Propionibacteriales</taxon>
        <taxon>Nocardioidaceae</taxon>
        <taxon>Nocardioides</taxon>
    </lineage>
</organism>
<dbReference type="RefSeq" id="WP_218236097.1">
    <property type="nucleotide sequence ID" value="NZ_BAABBB010000022.1"/>
</dbReference>
<evidence type="ECO:0008006" key="4">
    <source>
        <dbReference type="Google" id="ProtNLM"/>
    </source>
</evidence>
<reference evidence="3" key="1">
    <citation type="journal article" date="2019" name="Int. J. Syst. Evol. Microbiol.">
        <title>The Global Catalogue of Microorganisms (GCM) 10K type strain sequencing project: providing services to taxonomists for standard genome sequencing and annotation.</title>
        <authorList>
            <consortium name="The Broad Institute Genomics Platform"/>
            <consortium name="The Broad Institute Genome Sequencing Center for Infectious Disease"/>
            <person name="Wu L."/>
            <person name="Ma J."/>
        </authorList>
    </citation>
    <scope>NUCLEOTIDE SEQUENCE [LARGE SCALE GENOMIC DNA]</scope>
    <source>
        <strain evidence="3">JCM 17460</strain>
    </source>
</reference>
<evidence type="ECO:0000313" key="2">
    <source>
        <dbReference type="EMBL" id="GAA3547239.1"/>
    </source>
</evidence>
<feature type="signal peptide" evidence="1">
    <location>
        <begin position="1"/>
        <end position="20"/>
    </location>
</feature>
<name>A0ABP6WAR6_9ACTN</name>
<dbReference type="PROSITE" id="PS51257">
    <property type="entry name" value="PROKAR_LIPOPROTEIN"/>
    <property type="match status" value="1"/>
</dbReference>
<keyword evidence="1" id="KW-0732">Signal</keyword>
<dbReference type="Proteomes" id="UP001500301">
    <property type="component" value="Unassembled WGS sequence"/>
</dbReference>
<keyword evidence="3" id="KW-1185">Reference proteome</keyword>
<gene>
    <name evidence="2" type="ORF">GCM10022263_37940</name>
</gene>